<keyword evidence="1" id="KW-0418">Kinase</keyword>
<name>A0A2P2JSD9_RHIMU</name>
<keyword evidence="1" id="KW-0808">Transferase</keyword>
<sequence length="36" mass="4463">MVICVSPSFWLKVPYYQIIFRYMQIKSAQIPRYQHQ</sequence>
<reference evidence="1" key="1">
    <citation type="submission" date="2018-02" db="EMBL/GenBank/DDBJ databases">
        <title>Rhizophora mucronata_Transcriptome.</title>
        <authorList>
            <person name="Meera S.P."/>
            <person name="Sreeshan A."/>
            <person name="Augustine A."/>
        </authorList>
    </citation>
    <scope>NUCLEOTIDE SEQUENCE</scope>
    <source>
        <tissue evidence="1">Leaf</tissue>
    </source>
</reference>
<proteinExistence type="predicted"/>
<dbReference type="AlphaFoldDB" id="A0A2P2JSD9"/>
<accession>A0A2P2JSD9</accession>
<keyword evidence="1" id="KW-0675">Receptor</keyword>
<protein>
    <submittedName>
        <fullName evidence="1">Receptor-like protein kinase isoform X1</fullName>
    </submittedName>
</protein>
<dbReference type="EMBL" id="GGEC01015915">
    <property type="protein sequence ID" value="MBW96398.1"/>
    <property type="molecule type" value="Transcribed_RNA"/>
</dbReference>
<evidence type="ECO:0000313" key="1">
    <source>
        <dbReference type="EMBL" id="MBW96398.1"/>
    </source>
</evidence>
<dbReference type="GO" id="GO:0016301">
    <property type="term" value="F:kinase activity"/>
    <property type="evidence" value="ECO:0007669"/>
    <property type="project" value="UniProtKB-KW"/>
</dbReference>
<organism evidence="1">
    <name type="scientific">Rhizophora mucronata</name>
    <name type="common">Asiatic mangrove</name>
    <dbReference type="NCBI Taxonomy" id="61149"/>
    <lineage>
        <taxon>Eukaryota</taxon>
        <taxon>Viridiplantae</taxon>
        <taxon>Streptophyta</taxon>
        <taxon>Embryophyta</taxon>
        <taxon>Tracheophyta</taxon>
        <taxon>Spermatophyta</taxon>
        <taxon>Magnoliopsida</taxon>
        <taxon>eudicotyledons</taxon>
        <taxon>Gunneridae</taxon>
        <taxon>Pentapetalae</taxon>
        <taxon>rosids</taxon>
        <taxon>fabids</taxon>
        <taxon>Malpighiales</taxon>
        <taxon>Rhizophoraceae</taxon>
        <taxon>Rhizophora</taxon>
    </lineage>
</organism>